<evidence type="ECO:0000259" key="1">
    <source>
        <dbReference type="Pfam" id="PF08402"/>
    </source>
</evidence>
<name>A0A6M0QWE5_9RHOB</name>
<dbReference type="GO" id="GO:0022857">
    <property type="term" value="F:transmembrane transporter activity"/>
    <property type="evidence" value="ECO:0007669"/>
    <property type="project" value="InterPro"/>
</dbReference>
<gene>
    <name evidence="2" type="ORF">G4Z14_15625</name>
</gene>
<protein>
    <submittedName>
        <fullName evidence="2">TOBE domain-containing protein</fullName>
    </submittedName>
</protein>
<evidence type="ECO:0000313" key="3">
    <source>
        <dbReference type="Proteomes" id="UP000477782"/>
    </source>
</evidence>
<keyword evidence="3" id="KW-1185">Reference proteome</keyword>
<accession>A0A6M0QWE5</accession>
<dbReference type="GO" id="GO:0005524">
    <property type="term" value="F:ATP binding"/>
    <property type="evidence" value="ECO:0007669"/>
    <property type="project" value="InterPro"/>
</dbReference>
<comment type="caution">
    <text evidence="2">The sequence shown here is derived from an EMBL/GenBank/DDBJ whole genome shotgun (WGS) entry which is preliminary data.</text>
</comment>
<dbReference type="InterPro" id="IPR008995">
    <property type="entry name" value="Mo/tungstate-bd_C_term_dom"/>
</dbReference>
<dbReference type="InterPro" id="IPR013611">
    <property type="entry name" value="Transp-assoc_OB_typ2"/>
</dbReference>
<dbReference type="EMBL" id="JAAIVJ010000012">
    <property type="protein sequence ID" value="NEY91727.1"/>
    <property type="molecule type" value="Genomic_DNA"/>
</dbReference>
<feature type="domain" description="Transport-associated OB type 2" evidence="1">
    <location>
        <begin position="15"/>
        <end position="86"/>
    </location>
</feature>
<sequence length="89" mass="9271">MIAFASSGADGKVEVGLRPERVQLGAAAAGCAHRFTAQVADRMFLGAQVQYRLALGECHLVAHSADAGLAPGQDVEVGWNAADHWVVEA</sequence>
<organism evidence="2 3">
    <name type="scientific">Tabrizicola oligotrophica</name>
    <dbReference type="NCBI Taxonomy" id="2710650"/>
    <lineage>
        <taxon>Bacteria</taxon>
        <taxon>Pseudomonadati</taxon>
        <taxon>Pseudomonadota</taxon>
        <taxon>Alphaproteobacteria</taxon>
        <taxon>Rhodobacterales</taxon>
        <taxon>Paracoccaceae</taxon>
        <taxon>Tabrizicola</taxon>
    </lineage>
</organism>
<proteinExistence type="predicted"/>
<reference evidence="2 3" key="1">
    <citation type="submission" date="2020-02" db="EMBL/GenBank/DDBJ databases">
        <authorList>
            <person name="Chen W.-M."/>
        </authorList>
    </citation>
    <scope>NUCLEOTIDE SEQUENCE [LARGE SCALE GENOMIC DNA]</scope>
    <source>
        <strain evidence="2 3">KMS-5</strain>
    </source>
</reference>
<dbReference type="Pfam" id="PF08402">
    <property type="entry name" value="TOBE_2"/>
    <property type="match status" value="1"/>
</dbReference>
<dbReference type="GO" id="GO:0043190">
    <property type="term" value="C:ATP-binding cassette (ABC) transporter complex"/>
    <property type="evidence" value="ECO:0007669"/>
    <property type="project" value="InterPro"/>
</dbReference>
<dbReference type="SUPFAM" id="SSF50331">
    <property type="entry name" value="MOP-like"/>
    <property type="match status" value="1"/>
</dbReference>
<dbReference type="AlphaFoldDB" id="A0A6M0QWE5"/>
<evidence type="ECO:0000313" key="2">
    <source>
        <dbReference type="EMBL" id="NEY91727.1"/>
    </source>
</evidence>
<dbReference type="Proteomes" id="UP000477782">
    <property type="component" value="Unassembled WGS sequence"/>
</dbReference>